<keyword evidence="2" id="KW-1185">Reference proteome</keyword>
<sequence>MYDSLLPPKKNFKSFSYPPLSLTRTEFALCIVLKYILWCNEALLPPLTTWPILFNGQLGRPTHQLMNHTKQPGARSSLPDTLRSMQVNKGAKIVMCNKRTWGQDATGERRILEYEEQNLHSVTSR</sequence>
<evidence type="ECO:0000313" key="2">
    <source>
        <dbReference type="Proteomes" id="UP000188533"/>
    </source>
</evidence>
<reference evidence="1 2" key="2">
    <citation type="submission" date="2017-02" db="EMBL/GenBank/DDBJ databases">
        <title>A genome survey and senescence transcriptome analysis in Lentinula edodes.</title>
        <authorList>
            <person name="Sakamoto Y."/>
            <person name="Nakade K."/>
            <person name="Sato S."/>
            <person name="Yoshida Y."/>
            <person name="Miyazaki K."/>
            <person name="Natsume S."/>
            <person name="Konno N."/>
        </authorList>
    </citation>
    <scope>NUCLEOTIDE SEQUENCE [LARGE SCALE GENOMIC DNA]</scope>
    <source>
        <strain evidence="1 2">NBRC 111202</strain>
    </source>
</reference>
<comment type="caution">
    <text evidence="1">The sequence shown here is derived from an EMBL/GenBank/DDBJ whole genome shotgun (WGS) entry which is preliminary data.</text>
</comment>
<name>A0A1Q3EB58_LENED</name>
<evidence type="ECO:0000313" key="1">
    <source>
        <dbReference type="EMBL" id="GAW04466.1"/>
    </source>
</evidence>
<gene>
    <name evidence="1" type="ORF">LENED_006260</name>
</gene>
<reference evidence="1 2" key="1">
    <citation type="submission" date="2016-08" db="EMBL/GenBank/DDBJ databases">
        <authorList>
            <consortium name="Lentinula edodes genome sequencing consortium"/>
            <person name="Sakamoto Y."/>
            <person name="Nakade K."/>
            <person name="Sato S."/>
            <person name="Yoshida Y."/>
            <person name="Miyazaki K."/>
            <person name="Natsume S."/>
            <person name="Konno N."/>
        </authorList>
    </citation>
    <scope>NUCLEOTIDE SEQUENCE [LARGE SCALE GENOMIC DNA]</scope>
    <source>
        <strain evidence="1 2">NBRC 111202</strain>
    </source>
</reference>
<proteinExistence type="predicted"/>
<dbReference type="AlphaFoldDB" id="A0A1Q3EB58"/>
<accession>A0A1Q3EB58</accession>
<organism evidence="1 2">
    <name type="scientific">Lentinula edodes</name>
    <name type="common">Shiitake mushroom</name>
    <name type="synonym">Lentinus edodes</name>
    <dbReference type="NCBI Taxonomy" id="5353"/>
    <lineage>
        <taxon>Eukaryota</taxon>
        <taxon>Fungi</taxon>
        <taxon>Dikarya</taxon>
        <taxon>Basidiomycota</taxon>
        <taxon>Agaricomycotina</taxon>
        <taxon>Agaricomycetes</taxon>
        <taxon>Agaricomycetidae</taxon>
        <taxon>Agaricales</taxon>
        <taxon>Marasmiineae</taxon>
        <taxon>Omphalotaceae</taxon>
        <taxon>Lentinula</taxon>
    </lineage>
</organism>
<dbReference type="EMBL" id="BDGU01000195">
    <property type="protein sequence ID" value="GAW04466.1"/>
    <property type="molecule type" value="Genomic_DNA"/>
</dbReference>
<dbReference type="Proteomes" id="UP000188533">
    <property type="component" value="Unassembled WGS sequence"/>
</dbReference>
<protein>
    <submittedName>
        <fullName evidence="1">Uncharacterized protein</fullName>
    </submittedName>
</protein>